<dbReference type="AlphaFoldDB" id="A0A1L9UMR8"/>
<reference evidence="3" key="1">
    <citation type="journal article" date="2017" name="Genome Biol.">
        <title>Comparative genomics reveals high biological diversity and specific adaptations in the industrially and medically important fungal genus Aspergillus.</title>
        <authorList>
            <person name="de Vries R.P."/>
            <person name="Riley R."/>
            <person name="Wiebenga A."/>
            <person name="Aguilar-Osorio G."/>
            <person name="Amillis S."/>
            <person name="Uchima C.A."/>
            <person name="Anderluh G."/>
            <person name="Asadollahi M."/>
            <person name="Askin M."/>
            <person name="Barry K."/>
            <person name="Battaglia E."/>
            <person name="Bayram O."/>
            <person name="Benocci T."/>
            <person name="Braus-Stromeyer S.A."/>
            <person name="Caldana C."/>
            <person name="Canovas D."/>
            <person name="Cerqueira G.C."/>
            <person name="Chen F."/>
            <person name="Chen W."/>
            <person name="Choi C."/>
            <person name="Clum A."/>
            <person name="Dos Santos R.A."/>
            <person name="Damasio A.R."/>
            <person name="Diallinas G."/>
            <person name="Emri T."/>
            <person name="Fekete E."/>
            <person name="Flipphi M."/>
            <person name="Freyberg S."/>
            <person name="Gallo A."/>
            <person name="Gournas C."/>
            <person name="Habgood R."/>
            <person name="Hainaut M."/>
            <person name="Harispe M.L."/>
            <person name="Henrissat B."/>
            <person name="Hilden K.S."/>
            <person name="Hope R."/>
            <person name="Hossain A."/>
            <person name="Karabika E."/>
            <person name="Karaffa L."/>
            <person name="Karanyi Z."/>
            <person name="Krasevec N."/>
            <person name="Kuo A."/>
            <person name="Kusch H."/>
            <person name="LaButti K."/>
            <person name="Lagendijk E.L."/>
            <person name="Lapidus A."/>
            <person name="Levasseur A."/>
            <person name="Lindquist E."/>
            <person name="Lipzen A."/>
            <person name="Logrieco A.F."/>
            <person name="MacCabe A."/>
            <person name="Maekelae M.R."/>
            <person name="Malavazi I."/>
            <person name="Melin P."/>
            <person name="Meyer V."/>
            <person name="Mielnichuk N."/>
            <person name="Miskei M."/>
            <person name="Molnar A.P."/>
            <person name="Mule G."/>
            <person name="Ngan C.Y."/>
            <person name="Orejas M."/>
            <person name="Orosz E."/>
            <person name="Ouedraogo J.P."/>
            <person name="Overkamp K.M."/>
            <person name="Park H.-S."/>
            <person name="Perrone G."/>
            <person name="Piumi F."/>
            <person name="Punt P.J."/>
            <person name="Ram A.F."/>
            <person name="Ramon A."/>
            <person name="Rauscher S."/>
            <person name="Record E."/>
            <person name="Riano-Pachon D.M."/>
            <person name="Robert V."/>
            <person name="Roehrig J."/>
            <person name="Ruller R."/>
            <person name="Salamov A."/>
            <person name="Salih N.S."/>
            <person name="Samson R.A."/>
            <person name="Sandor E."/>
            <person name="Sanguinetti M."/>
            <person name="Schuetze T."/>
            <person name="Sepcic K."/>
            <person name="Shelest E."/>
            <person name="Sherlock G."/>
            <person name="Sophianopoulou V."/>
            <person name="Squina F.M."/>
            <person name="Sun H."/>
            <person name="Susca A."/>
            <person name="Todd R.B."/>
            <person name="Tsang A."/>
            <person name="Unkles S.E."/>
            <person name="van de Wiele N."/>
            <person name="van Rossen-Uffink D."/>
            <person name="Oliveira J.V."/>
            <person name="Vesth T.C."/>
            <person name="Visser J."/>
            <person name="Yu J.-H."/>
            <person name="Zhou M."/>
            <person name="Andersen M.R."/>
            <person name="Archer D.B."/>
            <person name="Baker S.E."/>
            <person name="Benoit I."/>
            <person name="Brakhage A.A."/>
            <person name="Braus G.H."/>
            <person name="Fischer R."/>
            <person name="Frisvad J.C."/>
            <person name="Goldman G.H."/>
            <person name="Houbraken J."/>
            <person name="Oakley B."/>
            <person name="Pocsi I."/>
            <person name="Scazzocchio C."/>
            <person name="Seiboth B."/>
            <person name="vanKuyk P.A."/>
            <person name="Wortman J."/>
            <person name="Dyer P.S."/>
            <person name="Grigoriev I.V."/>
        </authorList>
    </citation>
    <scope>NUCLEOTIDE SEQUENCE [LARGE SCALE GENOMIC DNA]</scope>
    <source>
        <strain evidence="3">CBS 101740 / IMI 381727 / IBT 21946</strain>
    </source>
</reference>
<proteinExistence type="predicted"/>
<dbReference type="EMBL" id="KV878683">
    <property type="protein sequence ID" value="OJJ72968.1"/>
    <property type="molecule type" value="Genomic_DNA"/>
</dbReference>
<name>A0A1L9UMR8_ASPBC</name>
<organism evidence="2 3">
    <name type="scientific">Aspergillus brasiliensis (strain CBS 101740 / IMI 381727 / IBT 21946)</name>
    <dbReference type="NCBI Taxonomy" id="767769"/>
    <lineage>
        <taxon>Eukaryota</taxon>
        <taxon>Fungi</taxon>
        <taxon>Dikarya</taxon>
        <taxon>Ascomycota</taxon>
        <taxon>Pezizomycotina</taxon>
        <taxon>Eurotiomycetes</taxon>
        <taxon>Eurotiomycetidae</taxon>
        <taxon>Eurotiales</taxon>
        <taxon>Aspergillaceae</taxon>
        <taxon>Aspergillus</taxon>
        <taxon>Aspergillus subgen. Circumdati</taxon>
    </lineage>
</organism>
<dbReference type="VEuPathDB" id="FungiDB:ASPBRDRAFT_42747"/>
<dbReference type="Proteomes" id="UP000184499">
    <property type="component" value="Unassembled WGS sequence"/>
</dbReference>
<protein>
    <submittedName>
        <fullName evidence="2">Uncharacterized protein</fullName>
    </submittedName>
</protein>
<keyword evidence="1" id="KW-0472">Membrane</keyword>
<feature type="transmembrane region" description="Helical" evidence="1">
    <location>
        <begin position="6"/>
        <end position="27"/>
    </location>
</feature>
<evidence type="ECO:0000313" key="3">
    <source>
        <dbReference type="Proteomes" id="UP000184499"/>
    </source>
</evidence>
<keyword evidence="3" id="KW-1185">Reference proteome</keyword>
<dbReference type="GeneID" id="93577349"/>
<sequence>MSEESLHISSILRTLTVLVCTTALLPFTISSGDWKRTLGRSNTPYFLHKSHT</sequence>
<gene>
    <name evidence="2" type="ORF">ASPBRDRAFT_42747</name>
</gene>
<evidence type="ECO:0000256" key="1">
    <source>
        <dbReference type="SAM" id="Phobius"/>
    </source>
</evidence>
<dbReference type="RefSeq" id="XP_067480216.1">
    <property type="nucleotide sequence ID" value="XM_067624861.1"/>
</dbReference>
<keyword evidence="1" id="KW-0812">Transmembrane</keyword>
<keyword evidence="1" id="KW-1133">Transmembrane helix</keyword>
<evidence type="ECO:0000313" key="2">
    <source>
        <dbReference type="EMBL" id="OJJ72968.1"/>
    </source>
</evidence>
<accession>A0A1L9UMR8</accession>